<evidence type="ECO:0000259" key="3">
    <source>
        <dbReference type="PROSITE" id="PS51677"/>
    </source>
</evidence>
<keyword evidence="2" id="KW-0732">Signal</keyword>
<dbReference type="GO" id="GO:0016810">
    <property type="term" value="F:hydrolase activity, acting on carbon-nitrogen (but not peptide) bonds"/>
    <property type="evidence" value="ECO:0007669"/>
    <property type="project" value="InterPro"/>
</dbReference>
<dbReference type="CDD" id="cd10918">
    <property type="entry name" value="CE4_NodB_like_5s_6s"/>
    <property type="match status" value="1"/>
</dbReference>
<protein>
    <submittedName>
        <fullName evidence="4">Polysaccharide deacetylase family protein</fullName>
    </submittedName>
</protein>
<dbReference type="InterPro" id="IPR002509">
    <property type="entry name" value="NODB_dom"/>
</dbReference>
<accession>A0A5N1IMK1</accession>
<evidence type="ECO:0000313" key="4">
    <source>
        <dbReference type="EMBL" id="KAA9331244.1"/>
    </source>
</evidence>
<dbReference type="Gene3D" id="3.20.20.370">
    <property type="entry name" value="Glycoside hydrolase/deacetylase"/>
    <property type="match status" value="1"/>
</dbReference>
<dbReference type="EMBL" id="VTWT01000008">
    <property type="protein sequence ID" value="KAA9331244.1"/>
    <property type="molecule type" value="Genomic_DNA"/>
</dbReference>
<name>A0A5N1IMK1_9BACT</name>
<dbReference type="PROSITE" id="PS51677">
    <property type="entry name" value="NODB"/>
    <property type="match status" value="1"/>
</dbReference>
<sequence>MLKRYTKHLLKSVSGAVSLPQLIHVSDQKLFLPVYHLVCNQAPPHIKHLYQTRNETLFRQDLDYLLRHFQPLGLEGLNAIVLEGKSLQKPGFFLTFDDGLREIYDVVAPILKEKGVPAAFFLNSAFHDNQALFYRYQASVLINKLEQKTVSNSARKLVAQKLLEQNLLKEGELKNSLLVINFNSREILPELAQILEVDLQQYLQTEKPYLTTAQTEDLIKQGFYIGAHSHTHPEYRTVSLEEQLEQTLKSVDFITEKFGLPYRWFAFPFTDEGVSKQFFEEVYQENKVQLTFGSAGLKHDSFPQHLQRFPMEGTQQTAEELIKTEYLYYLAKAPFGKNKITRR</sequence>
<dbReference type="InterPro" id="IPR051398">
    <property type="entry name" value="Polysacch_Deacetylase"/>
</dbReference>
<dbReference type="RefSeq" id="WP_150904767.1">
    <property type="nucleotide sequence ID" value="NZ_VTWT01000008.1"/>
</dbReference>
<gene>
    <name evidence="4" type="ORF">F0P94_15270</name>
</gene>
<dbReference type="InterPro" id="IPR011330">
    <property type="entry name" value="Glyco_hydro/deAcase_b/a-brl"/>
</dbReference>
<dbReference type="PANTHER" id="PTHR34216:SF3">
    <property type="entry name" value="POLY-BETA-1,6-N-ACETYL-D-GLUCOSAMINE N-DEACETYLASE"/>
    <property type="match status" value="1"/>
</dbReference>
<comment type="caution">
    <text evidence="4">The sequence shown here is derived from an EMBL/GenBank/DDBJ whole genome shotgun (WGS) entry which is preliminary data.</text>
</comment>
<proteinExistence type="predicted"/>
<dbReference type="SUPFAM" id="SSF88713">
    <property type="entry name" value="Glycoside hydrolase/deacetylase"/>
    <property type="match status" value="1"/>
</dbReference>
<organism evidence="4 5">
    <name type="scientific">Adhaeribacter soli</name>
    <dbReference type="NCBI Taxonomy" id="2607655"/>
    <lineage>
        <taxon>Bacteria</taxon>
        <taxon>Pseudomonadati</taxon>
        <taxon>Bacteroidota</taxon>
        <taxon>Cytophagia</taxon>
        <taxon>Cytophagales</taxon>
        <taxon>Hymenobacteraceae</taxon>
        <taxon>Adhaeribacter</taxon>
    </lineage>
</organism>
<evidence type="ECO:0000256" key="2">
    <source>
        <dbReference type="ARBA" id="ARBA00022729"/>
    </source>
</evidence>
<dbReference type="GO" id="GO:0005975">
    <property type="term" value="P:carbohydrate metabolic process"/>
    <property type="evidence" value="ECO:0007669"/>
    <property type="project" value="InterPro"/>
</dbReference>
<dbReference type="AlphaFoldDB" id="A0A5N1IMK1"/>
<keyword evidence="5" id="KW-1185">Reference proteome</keyword>
<dbReference type="GO" id="GO:0005576">
    <property type="term" value="C:extracellular region"/>
    <property type="evidence" value="ECO:0007669"/>
    <property type="project" value="UniProtKB-SubCell"/>
</dbReference>
<feature type="domain" description="NodB homology" evidence="3">
    <location>
        <begin position="90"/>
        <end position="343"/>
    </location>
</feature>
<reference evidence="4 5" key="1">
    <citation type="submission" date="2019-09" db="EMBL/GenBank/DDBJ databases">
        <title>Genome sequence of Adhaeribacter sp. M2.</title>
        <authorList>
            <person name="Srinivasan S."/>
        </authorList>
    </citation>
    <scope>NUCLEOTIDE SEQUENCE [LARGE SCALE GENOMIC DNA]</scope>
    <source>
        <strain evidence="4 5">M2</strain>
    </source>
</reference>
<dbReference type="PANTHER" id="PTHR34216">
    <property type="match status" value="1"/>
</dbReference>
<evidence type="ECO:0000313" key="5">
    <source>
        <dbReference type="Proteomes" id="UP000326570"/>
    </source>
</evidence>
<comment type="subcellular location">
    <subcellularLocation>
        <location evidence="1">Secreted</location>
    </subcellularLocation>
</comment>
<evidence type="ECO:0000256" key="1">
    <source>
        <dbReference type="ARBA" id="ARBA00004613"/>
    </source>
</evidence>
<dbReference type="Pfam" id="PF01522">
    <property type="entry name" value="Polysacc_deac_1"/>
    <property type="match status" value="1"/>
</dbReference>
<dbReference type="Proteomes" id="UP000326570">
    <property type="component" value="Unassembled WGS sequence"/>
</dbReference>